<dbReference type="InterPro" id="IPR000315">
    <property type="entry name" value="Znf_B-box"/>
</dbReference>
<feature type="domain" description="B box-type" evidence="8">
    <location>
        <begin position="34"/>
        <end position="81"/>
    </location>
</feature>
<evidence type="ECO:0000256" key="2">
    <source>
        <dbReference type="ARBA" id="ARBA00010024"/>
    </source>
</evidence>
<comment type="subcellular location">
    <subcellularLocation>
        <location evidence="1 7">Nucleus</location>
    </subcellularLocation>
</comment>
<proteinExistence type="inferred from homology"/>
<evidence type="ECO:0000256" key="1">
    <source>
        <dbReference type="ARBA" id="ARBA00004123"/>
    </source>
</evidence>
<evidence type="ECO:0000313" key="11">
    <source>
        <dbReference type="Proteomes" id="UP001491310"/>
    </source>
</evidence>
<organism evidence="10 11">
    <name type="scientific">Coccomyxa subellipsoidea</name>
    <dbReference type="NCBI Taxonomy" id="248742"/>
    <lineage>
        <taxon>Eukaryota</taxon>
        <taxon>Viridiplantae</taxon>
        <taxon>Chlorophyta</taxon>
        <taxon>core chlorophytes</taxon>
        <taxon>Trebouxiophyceae</taxon>
        <taxon>Trebouxiophyceae incertae sedis</taxon>
        <taxon>Coccomyxaceae</taxon>
        <taxon>Coccomyxa</taxon>
    </lineage>
</organism>
<protein>
    <recommendedName>
        <fullName evidence="12">CCT-domain-containing protein</fullName>
    </recommendedName>
</protein>
<keyword evidence="4" id="KW-0862">Zinc</keyword>
<evidence type="ECO:0000259" key="9">
    <source>
        <dbReference type="PROSITE" id="PS51017"/>
    </source>
</evidence>
<dbReference type="PROSITE" id="PS50119">
    <property type="entry name" value="ZF_BBOX"/>
    <property type="match status" value="2"/>
</dbReference>
<dbReference type="Proteomes" id="UP001491310">
    <property type="component" value="Unassembled WGS sequence"/>
</dbReference>
<accession>A0ABR2Z1K8</accession>
<evidence type="ECO:0000256" key="5">
    <source>
        <dbReference type="ARBA" id="ARBA00023242"/>
    </source>
</evidence>
<dbReference type="PANTHER" id="PTHR31319">
    <property type="entry name" value="ZINC FINGER PROTEIN CONSTANS-LIKE 4"/>
    <property type="match status" value="1"/>
</dbReference>
<feature type="domain" description="CCT" evidence="9">
    <location>
        <begin position="262"/>
        <end position="304"/>
    </location>
</feature>
<dbReference type="PANTHER" id="PTHR31319:SF77">
    <property type="entry name" value="ZINC FINGER PROTEIN CONSTANS-LIKE 4"/>
    <property type="match status" value="1"/>
</dbReference>
<dbReference type="CDD" id="cd19821">
    <property type="entry name" value="Bbox1_BBX-like"/>
    <property type="match status" value="1"/>
</dbReference>
<sequence length="326" mass="35132">MKCQACQTAHAQVYCQESQAALCKGCSYVMGDITRFRLCALCECHPAKVFCHNDNAALCETCDADIHLSNPLAVRHDRVPLGPLACELTKDLFGSANESFAASDTDSCLQRQTPFANTVGQTDADASVLFVSNGKASLKEYDVFDLDNAFFGSDLLDFNDNFCQAPSSPSDGVVPTMDIMDSSASSNASSQDYSAVAESPNAISMMGSYSSQEQVSDSLSFVPAMPAIPMATQAMGSDSLSPSASSFDMPTLHLGSTVALDREARVMRYREKRKRRTFEKTIRYQSRKAYAEVRPRIKGRFATKEEVAAMKVAAAANGTSLAALCA</sequence>
<comment type="caution">
    <text evidence="10">The sequence shown here is derived from an EMBL/GenBank/DDBJ whole genome shotgun (WGS) entry which is preliminary data.</text>
</comment>
<evidence type="ECO:0000313" key="10">
    <source>
        <dbReference type="EMBL" id="KAK9917850.1"/>
    </source>
</evidence>
<dbReference type="InterPro" id="IPR049808">
    <property type="entry name" value="CONSTANS-like_Bbox1"/>
</dbReference>
<feature type="domain" description="B box-type" evidence="8">
    <location>
        <begin position="1"/>
        <end position="27"/>
    </location>
</feature>
<dbReference type="Pfam" id="PF06203">
    <property type="entry name" value="CCT"/>
    <property type="match status" value="1"/>
</dbReference>
<dbReference type="SMART" id="SM00336">
    <property type="entry name" value="BBOX"/>
    <property type="match status" value="1"/>
</dbReference>
<keyword evidence="5 7" id="KW-0539">Nucleus</keyword>
<evidence type="ECO:0000256" key="7">
    <source>
        <dbReference type="PROSITE-ProRule" id="PRU00357"/>
    </source>
</evidence>
<comment type="similarity">
    <text evidence="2">Belongs to the CONSTANS family.</text>
</comment>
<evidence type="ECO:0000259" key="8">
    <source>
        <dbReference type="PROSITE" id="PS50119"/>
    </source>
</evidence>
<gene>
    <name evidence="10" type="ORF">WJX75_008912</name>
</gene>
<dbReference type="InterPro" id="IPR010402">
    <property type="entry name" value="CCT_domain"/>
</dbReference>
<evidence type="ECO:0000256" key="3">
    <source>
        <dbReference type="ARBA" id="ARBA00022723"/>
    </source>
</evidence>
<dbReference type="EMBL" id="JALJOT010000002">
    <property type="protein sequence ID" value="KAK9917850.1"/>
    <property type="molecule type" value="Genomic_DNA"/>
</dbReference>
<keyword evidence="3" id="KW-0479">Metal-binding</keyword>
<keyword evidence="6" id="KW-0863">Zinc-finger</keyword>
<evidence type="ECO:0000256" key="4">
    <source>
        <dbReference type="ARBA" id="ARBA00022833"/>
    </source>
</evidence>
<keyword evidence="11" id="KW-1185">Reference proteome</keyword>
<evidence type="ECO:0000256" key="6">
    <source>
        <dbReference type="PROSITE-ProRule" id="PRU00024"/>
    </source>
</evidence>
<evidence type="ECO:0008006" key="12">
    <source>
        <dbReference type="Google" id="ProtNLM"/>
    </source>
</evidence>
<dbReference type="InterPro" id="IPR045281">
    <property type="entry name" value="CONSTANS-like"/>
</dbReference>
<reference evidence="10 11" key="1">
    <citation type="journal article" date="2024" name="Nat. Commun.">
        <title>Phylogenomics reveals the evolutionary origins of lichenization in chlorophyte algae.</title>
        <authorList>
            <person name="Puginier C."/>
            <person name="Libourel C."/>
            <person name="Otte J."/>
            <person name="Skaloud P."/>
            <person name="Haon M."/>
            <person name="Grisel S."/>
            <person name="Petersen M."/>
            <person name="Berrin J.G."/>
            <person name="Delaux P.M."/>
            <person name="Dal Grande F."/>
            <person name="Keller J."/>
        </authorList>
    </citation>
    <scope>NUCLEOTIDE SEQUENCE [LARGE SCALE GENOMIC DNA]</scope>
    <source>
        <strain evidence="10 11">SAG 216-7</strain>
    </source>
</reference>
<dbReference type="PROSITE" id="PS51017">
    <property type="entry name" value="CCT"/>
    <property type="match status" value="1"/>
</dbReference>
<name>A0ABR2Z1K8_9CHLO</name>
<dbReference type="Pfam" id="PF00643">
    <property type="entry name" value="zf-B_box"/>
    <property type="match status" value="1"/>
</dbReference>